<keyword evidence="3" id="KW-1185">Reference proteome</keyword>
<feature type="region of interest" description="Disordered" evidence="1">
    <location>
        <begin position="1"/>
        <end position="55"/>
    </location>
</feature>
<feature type="compositionally biased region" description="Low complexity" evidence="1">
    <location>
        <begin position="153"/>
        <end position="162"/>
    </location>
</feature>
<name>A0A0U9HSF0_KLENI</name>
<evidence type="ECO:0000313" key="3">
    <source>
        <dbReference type="Proteomes" id="UP000054558"/>
    </source>
</evidence>
<dbReference type="EMBL" id="DF237041">
    <property type="protein sequence ID" value="GAQ81847.1"/>
    <property type="molecule type" value="Genomic_DNA"/>
</dbReference>
<feature type="compositionally biased region" description="Low complexity" evidence="1">
    <location>
        <begin position="33"/>
        <end position="51"/>
    </location>
</feature>
<protein>
    <submittedName>
        <fullName evidence="2">Uncharacterized protein</fullName>
    </submittedName>
</protein>
<proteinExistence type="predicted"/>
<dbReference type="Proteomes" id="UP000054558">
    <property type="component" value="Unassembled WGS sequence"/>
</dbReference>
<gene>
    <name evidence="2" type="ORF">KFL_000920310</name>
</gene>
<evidence type="ECO:0000313" key="2">
    <source>
        <dbReference type="EMBL" id="GAQ81847.1"/>
    </source>
</evidence>
<feature type="region of interest" description="Disordered" evidence="1">
    <location>
        <begin position="106"/>
        <end position="125"/>
    </location>
</feature>
<dbReference type="AlphaFoldDB" id="A0A0U9HSF0"/>
<feature type="region of interest" description="Disordered" evidence="1">
    <location>
        <begin position="153"/>
        <end position="172"/>
    </location>
</feature>
<reference evidence="2 3" key="1">
    <citation type="journal article" date="2014" name="Nat. Commun.">
        <title>Klebsormidium flaccidum genome reveals primary factors for plant terrestrial adaptation.</title>
        <authorList>
            <person name="Hori K."/>
            <person name="Maruyama F."/>
            <person name="Fujisawa T."/>
            <person name="Togashi T."/>
            <person name="Yamamoto N."/>
            <person name="Seo M."/>
            <person name="Sato S."/>
            <person name="Yamada T."/>
            <person name="Mori H."/>
            <person name="Tajima N."/>
            <person name="Moriyama T."/>
            <person name="Ikeuchi M."/>
            <person name="Watanabe M."/>
            <person name="Wada H."/>
            <person name="Kobayashi K."/>
            <person name="Saito M."/>
            <person name="Masuda T."/>
            <person name="Sasaki-Sekimoto Y."/>
            <person name="Mashiguchi K."/>
            <person name="Awai K."/>
            <person name="Shimojima M."/>
            <person name="Masuda S."/>
            <person name="Iwai M."/>
            <person name="Nobusawa T."/>
            <person name="Narise T."/>
            <person name="Kondo S."/>
            <person name="Saito H."/>
            <person name="Sato R."/>
            <person name="Murakawa M."/>
            <person name="Ihara Y."/>
            <person name="Oshima-Yamada Y."/>
            <person name="Ohtaka K."/>
            <person name="Satoh M."/>
            <person name="Sonobe K."/>
            <person name="Ishii M."/>
            <person name="Ohtani R."/>
            <person name="Kanamori-Sato M."/>
            <person name="Honoki R."/>
            <person name="Miyazaki D."/>
            <person name="Mochizuki H."/>
            <person name="Umetsu J."/>
            <person name="Higashi K."/>
            <person name="Shibata D."/>
            <person name="Kamiya Y."/>
            <person name="Sato N."/>
            <person name="Nakamura Y."/>
            <person name="Tabata S."/>
            <person name="Ida S."/>
            <person name="Kurokawa K."/>
            <person name="Ohta H."/>
        </authorList>
    </citation>
    <scope>NUCLEOTIDE SEQUENCE [LARGE SCALE GENOMIC DNA]</scope>
    <source>
        <strain evidence="2 3">NIES-2285</strain>
    </source>
</reference>
<sequence>MLPQGKVSAAGAKRQKRSEGPCGALELNPPSMATASGPSAQAASAAGQQHRSAGRFPQGTFFFRAHVASPEESEHGKHAEQGVALVFSPGFPSEFDLLLPPQVLQKAGLRPKPPPDEAGPSTSSAGFVEYGPLDCSVQLQLAGSESIVTGRLDAAAPPSSGLPDPPPSTSYVPPESIVARVRSRRKKNRGLVELVDYQEAGPDEKLECGFIGPRGLLAWGLGFDATGLCLFPLSQGGRNLVSGLT</sequence>
<organism evidence="2 3">
    <name type="scientific">Klebsormidium nitens</name>
    <name type="common">Green alga</name>
    <name type="synonym">Ulothrix nitens</name>
    <dbReference type="NCBI Taxonomy" id="105231"/>
    <lineage>
        <taxon>Eukaryota</taxon>
        <taxon>Viridiplantae</taxon>
        <taxon>Streptophyta</taxon>
        <taxon>Klebsormidiophyceae</taxon>
        <taxon>Klebsormidiales</taxon>
        <taxon>Klebsormidiaceae</taxon>
        <taxon>Klebsormidium</taxon>
    </lineage>
</organism>
<evidence type="ECO:0000256" key="1">
    <source>
        <dbReference type="SAM" id="MobiDB-lite"/>
    </source>
</evidence>
<accession>A0A0U9HSF0</accession>